<evidence type="ECO:0000313" key="4">
    <source>
        <dbReference type="Proteomes" id="UP000598146"/>
    </source>
</evidence>
<feature type="region of interest" description="Disordered" evidence="1">
    <location>
        <begin position="27"/>
        <end position="92"/>
    </location>
</feature>
<protein>
    <recommendedName>
        <fullName evidence="5">Lipoprotein</fullName>
    </recommendedName>
</protein>
<comment type="caution">
    <text evidence="3">The sequence shown here is derived from an EMBL/GenBank/DDBJ whole genome shotgun (WGS) entry which is preliminary data.</text>
</comment>
<accession>A0A931C876</accession>
<gene>
    <name evidence="3" type="ORF">I4J89_27750</name>
</gene>
<keyword evidence="4" id="KW-1185">Reference proteome</keyword>
<dbReference type="EMBL" id="JADQTO010000014">
    <property type="protein sequence ID" value="MBG0565254.1"/>
    <property type="molecule type" value="Genomic_DNA"/>
</dbReference>
<feature type="compositionally biased region" description="Polar residues" evidence="1">
    <location>
        <begin position="65"/>
        <end position="77"/>
    </location>
</feature>
<evidence type="ECO:0008006" key="5">
    <source>
        <dbReference type="Google" id="ProtNLM"/>
    </source>
</evidence>
<feature type="chain" id="PRO_5039697188" description="Lipoprotein" evidence="2">
    <location>
        <begin position="24"/>
        <end position="162"/>
    </location>
</feature>
<dbReference type="RefSeq" id="WP_196417025.1">
    <property type="nucleotide sequence ID" value="NZ_JADQTO010000014.1"/>
</dbReference>
<feature type="compositionally biased region" description="Low complexity" evidence="1">
    <location>
        <begin position="27"/>
        <end position="48"/>
    </location>
</feature>
<dbReference type="PROSITE" id="PS51257">
    <property type="entry name" value="PROKAR_LIPOPROTEIN"/>
    <property type="match status" value="1"/>
</dbReference>
<feature type="compositionally biased region" description="Pro residues" evidence="1">
    <location>
        <begin position="49"/>
        <end position="60"/>
    </location>
</feature>
<keyword evidence="2" id="KW-0732">Signal</keyword>
<name>A0A931C876_9ACTN</name>
<reference evidence="3" key="1">
    <citation type="submission" date="2020-11" db="EMBL/GenBank/DDBJ databases">
        <title>Isolation and identification of active actinomycetes.</title>
        <authorList>
            <person name="Sun X."/>
        </authorList>
    </citation>
    <scope>NUCLEOTIDE SEQUENCE</scope>
    <source>
        <strain evidence="3">NEAU-A11</strain>
    </source>
</reference>
<organism evidence="3 4">
    <name type="scientific">Actinoplanes aureus</name>
    <dbReference type="NCBI Taxonomy" id="2792083"/>
    <lineage>
        <taxon>Bacteria</taxon>
        <taxon>Bacillati</taxon>
        <taxon>Actinomycetota</taxon>
        <taxon>Actinomycetes</taxon>
        <taxon>Micromonosporales</taxon>
        <taxon>Micromonosporaceae</taxon>
        <taxon>Actinoplanes</taxon>
    </lineage>
</organism>
<dbReference type="AlphaFoldDB" id="A0A931C876"/>
<evidence type="ECO:0000313" key="3">
    <source>
        <dbReference type="EMBL" id="MBG0565254.1"/>
    </source>
</evidence>
<sequence>MRDHATFRIGLAMVAGAILAGCAENGGPASTAAAPSSATPSPSAVSPSAVPPSAVPPSAGPSPARSTDPTALPTITKTAKPPREPTDNLPTTGWVAGMVTRGGTGPCYGLIADDGTRYALYSTGGTELTKGERVKVKLEPSMLRIYCGPGALMTMLEVERIK</sequence>
<evidence type="ECO:0000256" key="2">
    <source>
        <dbReference type="SAM" id="SignalP"/>
    </source>
</evidence>
<dbReference type="Proteomes" id="UP000598146">
    <property type="component" value="Unassembled WGS sequence"/>
</dbReference>
<feature type="signal peptide" evidence="2">
    <location>
        <begin position="1"/>
        <end position="23"/>
    </location>
</feature>
<evidence type="ECO:0000256" key="1">
    <source>
        <dbReference type="SAM" id="MobiDB-lite"/>
    </source>
</evidence>
<proteinExistence type="predicted"/>